<sequence>MNKEHLQEQLELIKEREALLKEMLEEEQECEKHVDSIIKDIDALRNEKSIRLLKDKKTPEHVTLGGFNFELVLKGGRQYYFVDHEKYLATINYKKSKKIYDIDIQPKYQSGNIYDHDGLSENMWYVKAYQI</sequence>
<dbReference type="KEGG" id="bvq:FHE72_20465"/>
<protein>
    <submittedName>
        <fullName evidence="2">Uncharacterized protein</fullName>
    </submittedName>
</protein>
<dbReference type="RefSeq" id="WP_159362827.1">
    <property type="nucleotide sequence ID" value="NZ_CP047394.1"/>
</dbReference>
<evidence type="ECO:0000313" key="3">
    <source>
        <dbReference type="Proteomes" id="UP000465062"/>
    </source>
</evidence>
<feature type="coiled-coil region" evidence="1">
    <location>
        <begin position="2"/>
        <end position="36"/>
    </location>
</feature>
<accession>A0A6I6UJH5</accession>
<evidence type="ECO:0000313" key="2">
    <source>
        <dbReference type="EMBL" id="QHE63115.1"/>
    </source>
</evidence>
<dbReference type="Proteomes" id="UP000465062">
    <property type="component" value="Chromosome"/>
</dbReference>
<evidence type="ECO:0000256" key="1">
    <source>
        <dbReference type="SAM" id="Coils"/>
    </source>
</evidence>
<proteinExistence type="predicted"/>
<dbReference type="AlphaFoldDB" id="A0A6I6UJH5"/>
<reference evidence="2 3" key="1">
    <citation type="submission" date="2019-06" db="EMBL/GenBank/DDBJ databases">
        <title>An operon consisting of a P-type ATPase gene and a transcriptional regular gene given the different cadmium resistance in Bacillus vietamensis 151-6 and Bacillus marisflavi 151-25.</title>
        <authorList>
            <person name="Yu X."/>
        </authorList>
    </citation>
    <scope>NUCLEOTIDE SEQUENCE [LARGE SCALE GENOMIC DNA]</scope>
    <source>
        <strain evidence="2 3">151-6</strain>
    </source>
</reference>
<dbReference type="EMBL" id="CP047394">
    <property type="protein sequence ID" value="QHE63115.1"/>
    <property type="molecule type" value="Genomic_DNA"/>
</dbReference>
<gene>
    <name evidence="2" type="ORF">FHE72_20465</name>
</gene>
<keyword evidence="1" id="KW-0175">Coiled coil</keyword>
<name>A0A6I6UJH5_9BACI</name>
<organism evidence="2 3">
    <name type="scientific">Rossellomorea vietnamensis</name>
    <dbReference type="NCBI Taxonomy" id="218284"/>
    <lineage>
        <taxon>Bacteria</taxon>
        <taxon>Bacillati</taxon>
        <taxon>Bacillota</taxon>
        <taxon>Bacilli</taxon>
        <taxon>Bacillales</taxon>
        <taxon>Bacillaceae</taxon>
        <taxon>Rossellomorea</taxon>
    </lineage>
</organism>